<evidence type="ECO:0000313" key="5">
    <source>
        <dbReference type="EMBL" id="MBK1780672.1"/>
    </source>
</evidence>
<name>A0ABS1EF80_9BURK</name>
<feature type="domain" description="Type II/III secretion system secretin-like" evidence="3">
    <location>
        <begin position="232"/>
        <end position="388"/>
    </location>
</feature>
<comment type="caution">
    <text evidence="5">The sequence shown here is derived from an EMBL/GenBank/DDBJ whole genome shotgun (WGS) entry which is preliminary data.</text>
</comment>
<feature type="region of interest" description="Disordered" evidence="2">
    <location>
        <begin position="419"/>
        <end position="453"/>
    </location>
</feature>
<feature type="domain" description="Pilus formation protein N-terminal" evidence="4">
    <location>
        <begin position="22"/>
        <end position="87"/>
    </location>
</feature>
<dbReference type="Pfam" id="PF13629">
    <property type="entry name" value="T2SS-T3SS_pil_N"/>
    <property type="match status" value="1"/>
</dbReference>
<dbReference type="PANTHER" id="PTHR30332:SF17">
    <property type="entry name" value="TYPE IV PILIATION SYSTEM PROTEIN DR_0774-RELATED"/>
    <property type="match status" value="1"/>
</dbReference>
<dbReference type="PANTHER" id="PTHR30332">
    <property type="entry name" value="PROBABLE GENERAL SECRETION PATHWAY PROTEIN D"/>
    <property type="match status" value="1"/>
</dbReference>
<dbReference type="Pfam" id="PF00263">
    <property type="entry name" value="Secretin"/>
    <property type="match status" value="1"/>
</dbReference>
<dbReference type="InterPro" id="IPR032789">
    <property type="entry name" value="T2SS-T3SS_pil_N"/>
</dbReference>
<evidence type="ECO:0000259" key="3">
    <source>
        <dbReference type="Pfam" id="PF00263"/>
    </source>
</evidence>
<evidence type="ECO:0000256" key="1">
    <source>
        <dbReference type="RuleBase" id="RU004003"/>
    </source>
</evidence>
<keyword evidence="6" id="KW-1185">Reference proteome</keyword>
<organism evidence="5 6">
    <name type="scientific">Advenella mandrilli</name>
    <dbReference type="NCBI Taxonomy" id="2800330"/>
    <lineage>
        <taxon>Bacteria</taxon>
        <taxon>Pseudomonadati</taxon>
        <taxon>Pseudomonadota</taxon>
        <taxon>Betaproteobacteria</taxon>
        <taxon>Burkholderiales</taxon>
        <taxon>Alcaligenaceae</taxon>
    </lineage>
</organism>
<dbReference type="InterPro" id="IPR001775">
    <property type="entry name" value="GspD/PilQ"/>
</dbReference>
<comment type="similarity">
    <text evidence="1">Belongs to the bacterial secretin family.</text>
</comment>
<protein>
    <submittedName>
        <fullName evidence="5">Pilus assembly protein N-terminal domain-containing protein</fullName>
    </submittedName>
</protein>
<accession>A0ABS1EF80</accession>
<dbReference type="Proteomes" id="UP000635316">
    <property type="component" value="Unassembled WGS sequence"/>
</dbReference>
<evidence type="ECO:0000313" key="6">
    <source>
        <dbReference type="Proteomes" id="UP000635316"/>
    </source>
</evidence>
<gene>
    <name evidence="5" type="ORF">JHL22_05520</name>
</gene>
<evidence type="ECO:0000256" key="2">
    <source>
        <dbReference type="SAM" id="MobiDB-lite"/>
    </source>
</evidence>
<proteinExistence type="inferred from homology"/>
<dbReference type="PRINTS" id="PR00811">
    <property type="entry name" value="BCTERIALGSPD"/>
</dbReference>
<reference evidence="5 6" key="1">
    <citation type="submission" date="2020-12" db="EMBL/GenBank/DDBJ databases">
        <authorList>
            <person name="Lu T."/>
            <person name="Wang Q."/>
            <person name="Han X."/>
        </authorList>
    </citation>
    <scope>NUCLEOTIDE SEQUENCE [LARGE SCALE GENOMIC DNA]</scope>
    <source>
        <strain evidence="5 6">WQ 585</strain>
    </source>
</reference>
<dbReference type="InterPro" id="IPR004846">
    <property type="entry name" value="T2SS/T3SS_dom"/>
</dbReference>
<dbReference type="InterPro" id="IPR050810">
    <property type="entry name" value="Bact_Secretion_Sys_Channel"/>
</dbReference>
<dbReference type="EMBL" id="JAENGP010000004">
    <property type="protein sequence ID" value="MBK1780672.1"/>
    <property type="molecule type" value="Genomic_DNA"/>
</dbReference>
<sequence length="474" mass="51852">MAIGWFGIFASWPALAADDPVHLKLNIGDIRVLTIPQIARIAVGDSKVVNAVSDDDREVILFAKDQGQTTLQIWDVHGDRKIFQVVVQAAEEQKLLQDIRRILARIPKVRASIVGDKVIVEGDSLTDADRERVGILAKHYPQIIDMSSQVGWDQMVLLDVQILELPRNYLQDIGVRWNPASAGGLNAGITWDAASSKLFDRVGEQVMNVPFPMNNPAGYFGVSAVLSSTIQAMASQGEAVILAQPQLMARSGATAEFLAGGEVPYSVTDNNGNTQTIFKPYGVSLYITPRIEKNGTVRSKIHVEVSSVDASMNLAGGPALKTRRTSTEFNVQSGETLVLAGFISRDQVQNSDKVPGFGDTPILGALFKSRKFQNNESELAIFVRPVVVSADNKDLQKRVKRSKLILDSTFEAGPVLNVHVQGEPPKNEPVSSAKKPNAQEKPKKRKWQGNEMQASVWDPVLEAPVTGIRFKKSR</sequence>
<evidence type="ECO:0000259" key="4">
    <source>
        <dbReference type="Pfam" id="PF13629"/>
    </source>
</evidence>